<gene>
    <name evidence="26" type="primary">TRIM71</name>
</gene>
<keyword evidence="10" id="KW-0677">Repeat</keyword>
<dbReference type="InterPro" id="IPR017907">
    <property type="entry name" value="Znf_RING_CS"/>
</dbReference>
<keyword evidence="16" id="KW-0943">RNA-mediated gene silencing</keyword>
<organism evidence="26">
    <name type="scientific">Hydra vulgaris</name>
    <name type="common">Hydra</name>
    <name type="synonym">Hydra attenuata</name>
    <dbReference type="NCBI Taxonomy" id="6087"/>
    <lineage>
        <taxon>Eukaryota</taxon>
        <taxon>Metazoa</taxon>
        <taxon>Cnidaria</taxon>
        <taxon>Hydrozoa</taxon>
        <taxon>Hydroidolina</taxon>
        <taxon>Anthoathecata</taxon>
        <taxon>Aplanulata</taxon>
        <taxon>Hydridae</taxon>
        <taxon>Hydra</taxon>
    </lineage>
</organism>
<dbReference type="FunFam" id="2.120.10.30:FF:000025">
    <property type="entry name" value="E3 ubiquitin-protein ligase TRIM71"/>
    <property type="match status" value="1"/>
</dbReference>
<feature type="repeat" description="NHL" evidence="23">
    <location>
        <begin position="674"/>
        <end position="715"/>
    </location>
</feature>
<dbReference type="InterPro" id="IPR001298">
    <property type="entry name" value="Filamin/ABP280_rpt"/>
</dbReference>
<evidence type="ECO:0000256" key="13">
    <source>
        <dbReference type="ARBA" id="ARBA00022833"/>
    </source>
</evidence>
<evidence type="ECO:0000256" key="5">
    <source>
        <dbReference type="ARBA" id="ARBA00012483"/>
    </source>
</evidence>
<evidence type="ECO:0000256" key="4">
    <source>
        <dbReference type="ARBA" id="ARBA00008518"/>
    </source>
</evidence>
<feature type="repeat" description="NHL" evidence="23">
    <location>
        <begin position="628"/>
        <end position="668"/>
    </location>
</feature>
<dbReference type="Gene3D" id="3.30.40.10">
    <property type="entry name" value="Zinc/RING finger domain, C3HC4 (zinc finger)"/>
    <property type="match status" value="1"/>
</dbReference>
<dbReference type="GO" id="GO:0008270">
    <property type="term" value="F:zinc ion binding"/>
    <property type="evidence" value="ECO:0007669"/>
    <property type="project" value="UniProtKB-KW"/>
</dbReference>
<evidence type="ECO:0000256" key="23">
    <source>
        <dbReference type="PROSITE-ProRule" id="PRU00504"/>
    </source>
</evidence>
<comment type="similarity">
    <text evidence="4">Belongs to the TRIM/RBCC family.</text>
</comment>
<keyword evidence="8" id="KW-0808">Transferase</keyword>
<dbReference type="SUPFAM" id="SSF57845">
    <property type="entry name" value="B-box zinc-binding domain"/>
    <property type="match status" value="1"/>
</dbReference>
<dbReference type="InterPro" id="IPR001258">
    <property type="entry name" value="NHL_repeat"/>
</dbReference>
<dbReference type="GO" id="GO:0035198">
    <property type="term" value="F:miRNA binding"/>
    <property type="evidence" value="ECO:0007669"/>
    <property type="project" value="UniProtKB-ARBA"/>
</dbReference>
<dbReference type="SUPFAM" id="SSF101898">
    <property type="entry name" value="NHL repeat"/>
    <property type="match status" value="1"/>
</dbReference>
<comment type="catalytic activity">
    <reaction evidence="1">
        <text>S-ubiquitinyl-[E2 ubiquitin-conjugating enzyme]-L-cysteine + [acceptor protein]-L-lysine = [E2 ubiquitin-conjugating enzyme]-L-cysteine + N(6)-ubiquitinyl-[acceptor protein]-L-lysine.</text>
        <dbReference type="EC" id="2.3.2.27"/>
    </reaction>
</comment>
<feature type="repeat" description="NHL" evidence="23">
    <location>
        <begin position="579"/>
        <end position="621"/>
    </location>
</feature>
<evidence type="ECO:0000256" key="7">
    <source>
        <dbReference type="ARBA" id="ARBA00022490"/>
    </source>
</evidence>
<dbReference type="GO" id="GO:0000209">
    <property type="term" value="P:protein polyubiquitination"/>
    <property type="evidence" value="ECO:0007669"/>
    <property type="project" value="TreeGrafter"/>
</dbReference>
<reference evidence="26" key="1">
    <citation type="journal article" date="2013" name="Genome Biol. Evol.">
        <title>Punctuated emergences of genetic and phenotypic innovations in eumetazoan, bilaterian, euteleostome, and hominidae ancestors.</title>
        <authorList>
            <person name="Wenger Y."/>
            <person name="Galliot B."/>
        </authorList>
    </citation>
    <scope>NUCLEOTIDE SEQUENCE</scope>
    <source>
        <tissue evidence="26">Whole animals</tissue>
    </source>
</reference>
<dbReference type="PANTHER" id="PTHR24104">
    <property type="entry name" value="E3 UBIQUITIN-PROTEIN LIGASE NHLRC1-RELATED"/>
    <property type="match status" value="1"/>
</dbReference>
<keyword evidence="15" id="KW-0175">Coiled coil</keyword>
<dbReference type="EMBL" id="HAAD01003600">
    <property type="protein sequence ID" value="CDG69832.1"/>
    <property type="molecule type" value="mRNA"/>
</dbReference>
<evidence type="ECO:0000256" key="1">
    <source>
        <dbReference type="ARBA" id="ARBA00000900"/>
    </source>
</evidence>
<dbReference type="InterPro" id="IPR000315">
    <property type="entry name" value="Znf_B-box"/>
</dbReference>
<evidence type="ECO:0000256" key="21">
    <source>
        <dbReference type="PROSITE-ProRule" id="PRU00024"/>
    </source>
</evidence>
<dbReference type="PANTHER" id="PTHR24104:SF48">
    <property type="entry name" value="PROTEIN WECH"/>
    <property type="match status" value="1"/>
</dbReference>
<feature type="repeat" description="NHL" evidence="23">
    <location>
        <begin position="766"/>
        <end position="809"/>
    </location>
</feature>
<evidence type="ECO:0000256" key="16">
    <source>
        <dbReference type="ARBA" id="ARBA00023158"/>
    </source>
</evidence>
<dbReference type="OrthoDB" id="342730at2759"/>
<evidence type="ECO:0000256" key="10">
    <source>
        <dbReference type="ARBA" id="ARBA00022737"/>
    </source>
</evidence>
<evidence type="ECO:0000256" key="19">
    <source>
        <dbReference type="ARBA" id="ARBA00042007"/>
    </source>
</evidence>
<dbReference type="SUPFAM" id="SSF57850">
    <property type="entry name" value="RING/U-box"/>
    <property type="match status" value="1"/>
</dbReference>
<evidence type="ECO:0000256" key="17">
    <source>
        <dbReference type="ARBA" id="ARBA00040205"/>
    </source>
</evidence>
<accession>T2MD13</accession>
<feature type="repeat" description="NHL" evidence="23">
    <location>
        <begin position="814"/>
        <end position="856"/>
    </location>
</feature>
<feature type="non-terminal residue" evidence="26">
    <location>
        <position position="1"/>
    </location>
</feature>
<dbReference type="GO" id="GO:0000932">
    <property type="term" value="C:P-body"/>
    <property type="evidence" value="ECO:0007669"/>
    <property type="project" value="UniProtKB-SubCell"/>
</dbReference>
<evidence type="ECO:0000256" key="14">
    <source>
        <dbReference type="ARBA" id="ARBA00022884"/>
    </source>
</evidence>
<dbReference type="FunFam" id="2.120.10.30:FF:000013">
    <property type="entry name" value="E3 ubiquitin-protein ligase TRIM71"/>
    <property type="match status" value="1"/>
</dbReference>
<dbReference type="InterPro" id="IPR017868">
    <property type="entry name" value="Filamin/ABP280_repeat-like"/>
</dbReference>
<dbReference type="InterPro" id="IPR013783">
    <property type="entry name" value="Ig-like_fold"/>
</dbReference>
<feature type="domain" description="RING-type" evidence="24">
    <location>
        <begin position="23"/>
        <end position="67"/>
    </location>
</feature>
<comment type="subcellular location">
    <subcellularLocation>
        <location evidence="2">Cytoplasm</location>
        <location evidence="2">P-body</location>
    </subcellularLocation>
</comment>
<dbReference type="InterPro" id="IPR013083">
    <property type="entry name" value="Znf_RING/FYVE/PHD"/>
</dbReference>
<dbReference type="SMART" id="SM00557">
    <property type="entry name" value="IG_FLMN"/>
    <property type="match status" value="1"/>
</dbReference>
<dbReference type="InterPro" id="IPR011042">
    <property type="entry name" value="6-blade_b-propeller_TolB-like"/>
</dbReference>
<dbReference type="Gene3D" id="2.60.40.10">
    <property type="entry name" value="Immunoglobulins"/>
    <property type="match status" value="1"/>
</dbReference>
<protein>
    <recommendedName>
        <fullName evidence="17">E3 ubiquitin-protein ligase TRIM71</fullName>
        <ecNumber evidence="5">2.3.2.27</ecNumber>
    </recommendedName>
    <alternativeName>
        <fullName evidence="20">Protein lin-41 homolog</fullName>
    </alternativeName>
    <alternativeName>
        <fullName evidence="18">RING-type E3 ubiquitin transferase TRIM71</fullName>
    </alternativeName>
    <alternativeName>
        <fullName evidence="19">Tripartite motif-containing protein 71</fullName>
    </alternativeName>
</protein>
<evidence type="ECO:0000256" key="8">
    <source>
        <dbReference type="ARBA" id="ARBA00022679"/>
    </source>
</evidence>
<dbReference type="CDD" id="cd14954">
    <property type="entry name" value="NHL_TRIM71_like"/>
    <property type="match status" value="1"/>
</dbReference>
<dbReference type="SMART" id="SM00184">
    <property type="entry name" value="RING"/>
    <property type="match status" value="1"/>
</dbReference>
<evidence type="ECO:0000313" key="26">
    <source>
        <dbReference type="EMBL" id="CDG69832.1"/>
    </source>
</evidence>
<evidence type="ECO:0000256" key="12">
    <source>
        <dbReference type="ARBA" id="ARBA00022786"/>
    </source>
</evidence>
<dbReference type="Gene3D" id="3.30.160.60">
    <property type="entry name" value="Classic Zinc Finger"/>
    <property type="match status" value="1"/>
</dbReference>
<keyword evidence="14" id="KW-0694">RNA-binding</keyword>
<dbReference type="PROSITE" id="PS50119">
    <property type="entry name" value="ZF_BBOX"/>
    <property type="match status" value="1"/>
</dbReference>
<evidence type="ECO:0000259" key="25">
    <source>
        <dbReference type="PROSITE" id="PS50119"/>
    </source>
</evidence>
<dbReference type="GO" id="GO:0043161">
    <property type="term" value="P:proteasome-mediated ubiquitin-dependent protein catabolic process"/>
    <property type="evidence" value="ECO:0007669"/>
    <property type="project" value="TreeGrafter"/>
</dbReference>
<dbReference type="Pfam" id="PF00643">
    <property type="entry name" value="zf-B_box"/>
    <property type="match status" value="1"/>
</dbReference>
<evidence type="ECO:0000256" key="11">
    <source>
        <dbReference type="ARBA" id="ARBA00022771"/>
    </source>
</evidence>
<evidence type="ECO:0000256" key="2">
    <source>
        <dbReference type="ARBA" id="ARBA00004201"/>
    </source>
</evidence>
<dbReference type="InterPro" id="IPR001841">
    <property type="entry name" value="Znf_RING"/>
</dbReference>
<dbReference type="PROSITE" id="PS00518">
    <property type="entry name" value="ZF_RING_1"/>
    <property type="match status" value="1"/>
</dbReference>
<name>T2MD13_HYDVU</name>
<dbReference type="PROSITE" id="PS51125">
    <property type="entry name" value="NHL"/>
    <property type="match status" value="6"/>
</dbReference>
<evidence type="ECO:0000256" key="22">
    <source>
        <dbReference type="PROSITE-ProRule" id="PRU00087"/>
    </source>
</evidence>
<evidence type="ECO:0000259" key="24">
    <source>
        <dbReference type="PROSITE" id="PS50089"/>
    </source>
</evidence>
<evidence type="ECO:0000256" key="6">
    <source>
        <dbReference type="ARBA" id="ARBA00022473"/>
    </source>
</evidence>
<dbReference type="EC" id="2.3.2.27" evidence="5"/>
<dbReference type="InterPro" id="IPR050952">
    <property type="entry name" value="TRIM-NHL_E3_ligases"/>
</dbReference>
<dbReference type="GO" id="GO:0017148">
    <property type="term" value="P:negative regulation of translation"/>
    <property type="evidence" value="ECO:0007669"/>
    <property type="project" value="UniProtKB-ARBA"/>
</dbReference>
<dbReference type="Pfam" id="PF00630">
    <property type="entry name" value="Filamin"/>
    <property type="match status" value="1"/>
</dbReference>
<evidence type="ECO:0000256" key="20">
    <source>
        <dbReference type="ARBA" id="ARBA00043228"/>
    </source>
</evidence>
<comment type="pathway">
    <text evidence="3">Protein modification; protein ubiquitination.</text>
</comment>
<proteinExistence type="evidence at transcript level"/>
<dbReference type="Pfam" id="PF01436">
    <property type="entry name" value="NHL"/>
    <property type="match status" value="6"/>
</dbReference>
<keyword evidence="7" id="KW-0963">Cytoplasm</keyword>
<dbReference type="Gene3D" id="2.120.10.30">
    <property type="entry name" value="TolB, C-terminal domain"/>
    <property type="match status" value="3"/>
</dbReference>
<keyword evidence="6" id="KW-0217">Developmental protein</keyword>
<dbReference type="GO" id="GO:0061630">
    <property type="term" value="F:ubiquitin protein ligase activity"/>
    <property type="evidence" value="ECO:0007669"/>
    <property type="project" value="UniProtKB-EC"/>
</dbReference>
<feature type="repeat" description="Filamin" evidence="22">
    <location>
        <begin position="464"/>
        <end position="565"/>
    </location>
</feature>
<keyword evidence="11 21" id="KW-0863">Zinc-finger</keyword>
<dbReference type="InterPro" id="IPR014756">
    <property type="entry name" value="Ig_E-set"/>
</dbReference>
<evidence type="ECO:0000256" key="9">
    <source>
        <dbReference type="ARBA" id="ARBA00022723"/>
    </source>
</evidence>
<sequence length="1018" mass="114757">MATFHVRYQQPLQHETENADIECKNCKSKNNNLKILPCLHSFCCGCLQSYIIRNVLNEFSLRCPTCRRDVQLDSSGINSLPSNLFFQDLFSEVVVLQNGEQPYNEQSNLALPWVKYRHKNKSNLKTSQDHQLVEFSTSDNGDLTKYTCKKCSDYLCENCSYAHRNINSNKVVDLHQNLSLLKIECNDNIKITQPELTRSTINSFITNNPLQSANYFDTLARENLNNHFSPPVYRVSTSIALPPSSSVPSLLSSIPSGGRSPVFCELHGREYMFFCNFCFIPVCRDCMNNDHNGHNISMLNTTTTNSSISQVDNKKSSSDLVSDLRKEIKLMEDSLCNIQTFVDKVETKSKAISSDIRITVKRHIIAMEEREKELLLQVEKIRQVKRKALLVQAEQMKLSISKLKIATDSFEIEQKLSDANEVKTMLTSLQNQRLLRHPWEDDTISFTPPDIALQTALASMGFISSSAYPPLCTAVGEGLRRGIRGKLTMFTIIAKDHHGANRCVGGDVVRVIISTPDGKQIYGDVYDRQNGNYTVSYRPYVEGDHQVYATIREQPIMDSPFLMTVKSGRNYSGIGQSYFQFGSEGEEGGQLCRPWGICCDKDGNIIVADRSNNRIQVFDQKGKFISMFGSAGFRNGQFDRPAGVCVDNQNRIIVADKDNHRVQIFKLDGSYILKFGDRGNKNGQFTYPWDVAANSQGQILVSDTRNHRIQLFSSDGTFLNKYGFDGPLWKHFDSPRGVAFNHEGHMVVTDFNNHRLLVIHQDFQTARFLGTEGSNNGQFMRPQGVTIDHEGNIIVADSKNHRVQIFQPNGNFYTKFGVFGTMVGQLDRPSGLCVSPDGIILVVDFGNNRIQLLIGGIIIRLFTTLNEDYISEVSERLAIVVTSPDWDLNTNGKQQDELLGIVECQSGKGYDQALACFNVIKKFGIESIIIGICADTTACNTGCNKGCISILEELLNRPLLRLLCRKHFQERHILHAINAITKTESKGPSKSIYTRFKAAWPMHYENVQNNMDQLSKFP</sequence>
<evidence type="ECO:0000256" key="15">
    <source>
        <dbReference type="ARBA" id="ARBA00023054"/>
    </source>
</evidence>
<dbReference type="PROSITE" id="PS50089">
    <property type="entry name" value="ZF_RING_2"/>
    <property type="match status" value="1"/>
</dbReference>
<keyword evidence="13" id="KW-0862">Zinc</keyword>
<dbReference type="GO" id="GO:0031047">
    <property type="term" value="P:regulatory ncRNA-mediated gene silencing"/>
    <property type="evidence" value="ECO:0007669"/>
    <property type="project" value="UniProtKB-KW"/>
</dbReference>
<keyword evidence="12" id="KW-0833">Ubl conjugation pathway</keyword>
<keyword evidence="9" id="KW-0479">Metal-binding</keyword>
<dbReference type="AlphaFoldDB" id="T2MD13"/>
<evidence type="ECO:0000256" key="3">
    <source>
        <dbReference type="ARBA" id="ARBA00004906"/>
    </source>
</evidence>
<feature type="repeat" description="NHL" evidence="23">
    <location>
        <begin position="726"/>
        <end position="762"/>
    </location>
</feature>
<dbReference type="SUPFAM" id="SSF81296">
    <property type="entry name" value="E set domains"/>
    <property type="match status" value="1"/>
</dbReference>
<evidence type="ECO:0000256" key="18">
    <source>
        <dbReference type="ARBA" id="ARBA00041679"/>
    </source>
</evidence>
<feature type="domain" description="B box-type" evidence="25">
    <location>
        <begin position="259"/>
        <end position="299"/>
    </location>
</feature>
<dbReference type="CDD" id="cd19798">
    <property type="entry name" value="Bbox2_BRAT-like"/>
    <property type="match status" value="1"/>
</dbReference>
<dbReference type="FunFam" id="2.120.10.30:FF:000080">
    <property type="entry name" value="E3 ubiquitin-protein ligase TRIM71"/>
    <property type="match status" value="1"/>
</dbReference>
<dbReference type="PROSITE" id="PS50194">
    <property type="entry name" value="FILAMIN_REPEAT"/>
    <property type="match status" value="1"/>
</dbReference>